<dbReference type="RefSeq" id="WP_010697592.1">
    <property type="nucleotide sequence ID" value="NZ_KB442454.1"/>
</dbReference>
<dbReference type="Proteomes" id="UP000016183">
    <property type="component" value="Unassembled WGS sequence"/>
</dbReference>
<dbReference type="OrthoDB" id="6506858at2"/>
<organism evidence="1 2">
    <name type="scientific">Treponema denticola SP33</name>
    <dbReference type="NCBI Taxonomy" id="999437"/>
    <lineage>
        <taxon>Bacteria</taxon>
        <taxon>Pseudomonadati</taxon>
        <taxon>Spirochaetota</taxon>
        <taxon>Spirochaetia</taxon>
        <taxon>Spirochaetales</taxon>
        <taxon>Treponemataceae</taxon>
        <taxon>Treponema</taxon>
    </lineage>
</organism>
<gene>
    <name evidence="1" type="ORF">HMPREF9733_02574</name>
</gene>
<evidence type="ECO:0000313" key="1">
    <source>
        <dbReference type="EMBL" id="EMB20018.1"/>
    </source>
</evidence>
<sequence length="95" mass="11204">MNIKEIESVGLKQLTGTTKDLINMGIWFLYETQYDKFPAAKYFLSADKKYYLLTDNGDVITSLSDYPVDLEYDTRIIFSDMPKFEPIKNFRRLWA</sequence>
<proteinExistence type="predicted"/>
<protein>
    <submittedName>
        <fullName evidence="1">Uncharacterized protein</fullName>
    </submittedName>
</protein>
<reference evidence="1 2" key="1">
    <citation type="submission" date="2012-01" db="EMBL/GenBank/DDBJ databases">
        <title>The Genome Sequence of Treponema denticola SP33.</title>
        <authorList>
            <consortium name="The Broad Institute Genome Sequencing Platform"/>
            <person name="Earl A."/>
            <person name="Ward D."/>
            <person name="Feldgarden M."/>
            <person name="Gevers D."/>
            <person name="Blanton J.M."/>
            <person name="Fenno C.J."/>
            <person name="Baranova O.V."/>
            <person name="Mathney J."/>
            <person name="Dewhirst F.E."/>
            <person name="Izard J."/>
            <person name="Young S.K."/>
            <person name="Zeng Q."/>
            <person name="Gargeya S."/>
            <person name="Fitzgerald M."/>
            <person name="Haas B."/>
            <person name="Abouelleil A."/>
            <person name="Alvarado L."/>
            <person name="Arachchi H.M."/>
            <person name="Berlin A."/>
            <person name="Chapman S.B."/>
            <person name="Gearin G."/>
            <person name="Goldberg J."/>
            <person name="Griggs A."/>
            <person name="Gujja S."/>
            <person name="Hansen M."/>
            <person name="Heiman D."/>
            <person name="Howarth C."/>
            <person name="Larimer J."/>
            <person name="Lui A."/>
            <person name="MacDonald P.J.P."/>
            <person name="McCowen C."/>
            <person name="Montmayeur A."/>
            <person name="Murphy C."/>
            <person name="Neiman D."/>
            <person name="Pearson M."/>
            <person name="Priest M."/>
            <person name="Roberts A."/>
            <person name="Saif S."/>
            <person name="Shea T."/>
            <person name="Sisk P."/>
            <person name="Stolte C."/>
            <person name="Sykes S."/>
            <person name="Wortman J."/>
            <person name="Nusbaum C."/>
            <person name="Birren B."/>
        </authorList>
    </citation>
    <scope>NUCLEOTIDE SEQUENCE [LARGE SCALE GENOMIC DNA]</scope>
    <source>
        <strain evidence="1 2">SP33</strain>
    </source>
</reference>
<dbReference type="HOGENOM" id="CLU_2371885_0_0_12"/>
<comment type="caution">
    <text evidence="1">The sequence shown here is derived from an EMBL/GenBank/DDBJ whole genome shotgun (WGS) entry which is preliminary data.</text>
</comment>
<name>M2BEI8_TREDN</name>
<dbReference type="PATRIC" id="fig|999437.3.peg.2654"/>
<accession>M2BEI8</accession>
<evidence type="ECO:0000313" key="2">
    <source>
        <dbReference type="Proteomes" id="UP000016183"/>
    </source>
</evidence>
<dbReference type="EMBL" id="AGDZ01000037">
    <property type="protein sequence ID" value="EMB20018.1"/>
    <property type="molecule type" value="Genomic_DNA"/>
</dbReference>
<dbReference type="AlphaFoldDB" id="M2BEI8"/>